<keyword evidence="3" id="KW-1185">Reference proteome</keyword>
<evidence type="ECO:0000313" key="3">
    <source>
        <dbReference type="Proteomes" id="UP000198729"/>
    </source>
</evidence>
<dbReference type="Proteomes" id="UP000198729">
    <property type="component" value="Unassembled WGS sequence"/>
</dbReference>
<feature type="domain" description="DDE" evidence="1">
    <location>
        <begin position="2"/>
        <end position="63"/>
    </location>
</feature>
<evidence type="ECO:0000313" key="2">
    <source>
        <dbReference type="EMBL" id="SCZ86754.1"/>
    </source>
</evidence>
<evidence type="ECO:0000259" key="1">
    <source>
        <dbReference type="Pfam" id="PF13610"/>
    </source>
</evidence>
<dbReference type="AlphaFoldDB" id="A0A1G5SHU7"/>
<protein>
    <submittedName>
        <fullName evidence="2">Integrase catalytic subunit</fullName>
    </submittedName>
</protein>
<dbReference type="EMBL" id="FMWO01000084">
    <property type="protein sequence ID" value="SCZ86754.1"/>
    <property type="molecule type" value="Genomic_DNA"/>
</dbReference>
<reference evidence="2 3" key="1">
    <citation type="submission" date="2016-10" db="EMBL/GenBank/DDBJ databases">
        <authorList>
            <person name="de Groot N.N."/>
        </authorList>
    </citation>
    <scope>NUCLEOTIDE SEQUENCE [LARGE SCALE GENOMIC DNA]</scope>
    <source>
        <strain evidence="2">1</strain>
    </source>
</reference>
<name>A0A1G5SHU7_9PROT</name>
<sequence length="89" mass="10363">MKEEGKCPEDTVHRQVKYLNNIVEADHGKLKQLINPVRGFKSMKTAYATIKGFELMHMFKKGQMDAWKYGQGLIGEIRLIERQFDIYTA</sequence>
<proteinExistence type="predicted"/>
<accession>A0A1G5SHU7</accession>
<dbReference type="STRING" id="51642.NSMM_730004"/>
<organism evidence="2 3">
    <name type="scientific">Nitrosomonas mobilis</name>
    <dbReference type="NCBI Taxonomy" id="51642"/>
    <lineage>
        <taxon>Bacteria</taxon>
        <taxon>Pseudomonadati</taxon>
        <taxon>Pseudomonadota</taxon>
        <taxon>Betaproteobacteria</taxon>
        <taxon>Nitrosomonadales</taxon>
        <taxon>Nitrosomonadaceae</taxon>
        <taxon>Nitrosomonas</taxon>
    </lineage>
</organism>
<dbReference type="Pfam" id="PF13610">
    <property type="entry name" value="DDE_Tnp_IS240"/>
    <property type="match status" value="1"/>
</dbReference>
<gene>
    <name evidence="2" type="ORF">NSMM_730004</name>
</gene>
<dbReference type="InterPro" id="IPR032874">
    <property type="entry name" value="DDE_dom"/>
</dbReference>